<reference evidence="2 3" key="1">
    <citation type="journal article" date="2008" name="J. Bacteriol.">
        <title>The genome of Heliobacterium modesticaldum, a phototrophic representative of the Firmicutes containing the simplest photosynthetic apparatus.</title>
        <authorList>
            <person name="Sattley W.M."/>
            <person name="Madigan M.T."/>
            <person name="Swingley W.D."/>
            <person name="Cheung P.C."/>
            <person name="Clocksin K.M."/>
            <person name="Conrad A.L."/>
            <person name="Dejesa L.C."/>
            <person name="Honchak B.M."/>
            <person name="Jung D.O."/>
            <person name="Karbach L.E."/>
            <person name="Kurdoglu A."/>
            <person name="Lahiri S."/>
            <person name="Mastrian S.D."/>
            <person name="Page L.E."/>
            <person name="Taylor H.L."/>
            <person name="Wang Z.T."/>
            <person name="Raymond J."/>
            <person name="Chen M."/>
            <person name="Blankenship R.E."/>
            <person name="Touchman J.W."/>
        </authorList>
    </citation>
    <scope>NUCLEOTIDE SEQUENCE [LARGE SCALE GENOMIC DNA]</scope>
    <source>
        <strain evidence="3">ATCC 51547 / Ice1</strain>
    </source>
</reference>
<evidence type="ECO:0000313" key="3">
    <source>
        <dbReference type="Proteomes" id="UP000008550"/>
    </source>
</evidence>
<dbReference type="InterPro" id="IPR040452">
    <property type="entry name" value="SfsA_C"/>
</dbReference>
<dbReference type="PANTHER" id="PTHR30545">
    <property type="entry name" value="SUGAR FERMENTATION STIMULATION PROTEIN A"/>
    <property type="match status" value="1"/>
</dbReference>
<sequence>MSGLFFGEVKTAAFLRRPNRFIVECDLDGETVRAYLPNPGRLWELFFPGVNLYLSAAAKGRRTAYTVVAVERDGLPVMLHTHKTNEVIHQLLAEGRIPGLEDAAVIRPEVKVGRHRFDFLLERQGKPFYLEVKSCTLFEGAMAMFPDAVTDRGRRHLEELAALSRQEGVACGVLIAVQWPRARWFLPDYHTDYAFAQTFLAVRKDLWLQALALSWHDDLSLGDAVAPVAIPWDFLEKELQDGGCYLLVLAVTAELGLTIGSLGERLFRPGYYVYTGSARKNLSRRIERHCRKRKNFHWHIDYLRHAAASCTALAVRTTEDLEHELAQALRPIAEGETPRFGCSDCACSSHLFYFAENPLHHRPFIDMLQRFRMGRIEAQLLSPTEACST</sequence>
<dbReference type="SMART" id="SM00465">
    <property type="entry name" value="GIYc"/>
    <property type="match status" value="1"/>
</dbReference>
<accession>B0TDK2</accession>
<dbReference type="Pfam" id="PF03749">
    <property type="entry name" value="SfsA"/>
    <property type="match status" value="1"/>
</dbReference>
<proteinExistence type="predicted"/>
<organism evidence="2 3">
    <name type="scientific">Heliobacterium modesticaldum (strain ATCC 51547 / Ice1)</name>
    <dbReference type="NCBI Taxonomy" id="498761"/>
    <lineage>
        <taxon>Bacteria</taxon>
        <taxon>Bacillati</taxon>
        <taxon>Bacillota</taxon>
        <taxon>Clostridia</taxon>
        <taxon>Eubacteriales</taxon>
        <taxon>Heliobacteriaceae</taxon>
        <taxon>Heliomicrobium</taxon>
    </lineage>
</organism>
<dbReference type="eggNOG" id="COG1833">
    <property type="taxonomic scope" value="Bacteria"/>
</dbReference>
<dbReference type="Proteomes" id="UP000008550">
    <property type="component" value="Chromosome"/>
</dbReference>
<gene>
    <name evidence="2" type="primary">sfsA</name>
    <name evidence="2" type="ORF">HM1_3020</name>
</gene>
<dbReference type="Pfam" id="PF17746">
    <property type="entry name" value="SfsA_N"/>
    <property type="match status" value="1"/>
</dbReference>
<dbReference type="CDD" id="cd22359">
    <property type="entry name" value="SfsA-like_bacterial"/>
    <property type="match status" value="1"/>
</dbReference>
<dbReference type="eggNOG" id="COG1489">
    <property type="taxonomic scope" value="Bacteria"/>
</dbReference>
<dbReference type="CDD" id="cd10441">
    <property type="entry name" value="GIY-YIG_COG1833"/>
    <property type="match status" value="1"/>
</dbReference>
<dbReference type="AlphaFoldDB" id="B0TDK2"/>
<dbReference type="OrthoDB" id="9802365at2"/>
<dbReference type="HOGENOM" id="CLU_060934_0_0_9"/>
<dbReference type="STRING" id="498761.HM1_3020"/>
<feature type="domain" description="GIY-YIG" evidence="1">
    <location>
        <begin position="259"/>
        <end position="355"/>
    </location>
</feature>
<dbReference type="Gene3D" id="2.40.50.580">
    <property type="match status" value="1"/>
</dbReference>
<evidence type="ECO:0000313" key="2">
    <source>
        <dbReference type="EMBL" id="ABZ85527.1"/>
    </source>
</evidence>
<dbReference type="InterPro" id="IPR000305">
    <property type="entry name" value="GIY-YIG_endonuc"/>
</dbReference>
<dbReference type="EMBL" id="CP000930">
    <property type="protein sequence ID" value="ABZ85527.1"/>
    <property type="molecule type" value="Genomic_DNA"/>
</dbReference>
<dbReference type="Pfam" id="PF01986">
    <property type="entry name" value="DUF123"/>
    <property type="match status" value="1"/>
</dbReference>
<dbReference type="KEGG" id="hmo:HM1_3020"/>
<dbReference type="RefSeq" id="WP_012284002.1">
    <property type="nucleotide sequence ID" value="NC_010337.2"/>
</dbReference>
<evidence type="ECO:0000259" key="1">
    <source>
        <dbReference type="SMART" id="SM00465"/>
    </source>
</evidence>
<dbReference type="GO" id="GO:0003677">
    <property type="term" value="F:DNA binding"/>
    <property type="evidence" value="ECO:0007669"/>
    <property type="project" value="InterPro"/>
</dbReference>
<dbReference type="InterPro" id="IPR005224">
    <property type="entry name" value="SfsA"/>
</dbReference>
<name>B0TDK2_HELMI</name>
<dbReference type="InterPro" id="IPR041465">
    <property type="entry name" value="SfsA_N"/>
</dbReference>
<dbReference type="InterPro" id="IPR002837">
    <property type="entry name" value="DUF123"/>
</dbReference>
<dbReference type="Gene3D" id="3.40.1350.60">
    <property type="match status" value="1"/>
</dbReference>
<dbReference type="PANTHER" id="PTHR30545:SF2">
    <property type="entry name" value="SUGAR FERMENTATION STIMULATION PROTEIN A"/>
    <property type="match status" value="1"/>
</dbReference>
<protein>
    <submittedName>
        <fullName evidence="2">Sugar fermentation stimulation protein</fullName>
    </submittedName>
</protein>
<dbReference type="NCBIfam" id="TIGR00230">
    <property type="entry name" value="sfsA"/>
    <property type="match status" value="1"/>
</dbReference>
<keyword evidence="3" id="KW-1185">Reference proteome</keyword>